<evidence type="ECO:0000256" key="4">
    <source>
        <dbReference type="HAMAP-Rule" id="MF_00171"/>
    </source>
</evidence>
<evidence type="ECO:0000259" key="8">
    <source>
        <dbReference type="Pfam" id="PF01416"/>
    </source>
</evidence>
<dbReference type="Proteomes" id="UP000266327">
    <property type="component" value="Unassembled WGS sequence"/>
</dbReference>
<dbReference type="PANTHER" id="PTHR11142:SF0">
    <property type="entry name" value="TRNA PSEUDOURIDINE SYNTHASE-LIKE 1"/>
    <property type="match status" value="1"/>
</dbReference>
<evidence type="ECO:0000256" key="5">
    <source>
        <dbReference type="PIRSR" id="PIRSR001430-1"/>
    </source>
</evidence>
<feature type="binding site" evidence="4 6">
    <location>
        <position position="115"/>
    </location>
    <ligand>
        <name>substrate</name>
    </ligand>
</feature>
<feature type="domain" description="Pseudouridine synthase I TruA alpha/beta" evidence="8">
    <location>
        <begin position="9"/>
        <end position="95"/>
    </location>
</feature>
<accession>A0A3A3FZF7</accession>
<comment type="caution">
    <text evidence="4">Lacks conserved residue(s) required for the propagation of feature annotation.</text>
</comment>
<dbReference type="Gene3D" id="3.30.70.580">
    <property type="entry name" value="Pseudouridine synthase I, catalytic domain, N-terminal subdomain"/>
    <property type="match status" value="1"/>
</dbReference>
<evidence type="ECO:0000256" key="6">
    <source>
        <dbReference type="PIRSR" id="PIRSR001430-2"/>
    </source>
</evidence>
<dbReference type="RefSeq" id="WP_119784211.1">
    <property type="nucleotide sequence ID" value="NZ_QYUQ01000002.1"/>
</dbReference>
<evidence type="ECO:0000256" key="7">
    <source>
        <dbReference type="RuleBase" id="RU003792"/>
    </source>
</evidence>
<comment type="function">
    <text evidence="4">Formation of pseudouridine at positions 38, 39 and 40 in the anticodon stem and loop of transfer RNAs.</text>
</comment>
<evidence type="ECO:0000256" key="1">
    <source>
        <dbReference type="ARBA" id="ARBA00009375"/>
    </source>
</evidence>
<dbReference type="EC" id="5.4.99.12" evidence="4"/>
<dbReference type="PANTHER" id="PTHR11142">
    <property type="entry name" value="PSEUDOURIDYLATE SYNTHASE"/>
    <property type="match status" value="1"/>
</dbReference>
<dbReference type="FunFam" id="3.30.70.580:FF:000001">
    <property type="entry name" value="tRNA pseudouridine synthase A"/>
    <property type="match status" value="1"/>
</dbReference>
<dbReference type="InterPro" id="IPR020095">
    <property type="entry name" value="PsdUridine_synth_TruA_C"/>
</dbReference>
<dbReference type="InterPro" id="IPR020097">
    <property type="entry name" value="PsdUridine_synth_TruA_a/b_dom"/>
</dbReference>
<keyword evidence="2 4" id="KW-0819">tRNA processing</keyword>
<dbReference type="SUPFAM" id="SSF55120">
    <property type="entry name" value="Pseudouridine synthase"/>
    <property type="match status" value="1"/>
</dbReference>
<dbReference type="GO" id="GO:0160147">
    <property type="term" value="F:tRNA pseudouridine(38-40) synthase activity"/>
    <property type="evidence" value="ECO:0007669"/>
    <property type="project" value="UniProtKB-EC"/>
</dbReference>
<keyword evidence="3 4" id="KW-0413">Isomerase</keyword>
<organism evidence="9 10">
    <name type="scientific">Noviherbaspirillum sedimenti</name>
    <dbReference type="NCBI Taxonomy" id="2320865"/>
    <lineage>
        <taxon>Bacteria</taxon>
        <taxon>Pseudomonadati</taxon>
        <taxon>Pseudomonadota</taxon>
        <taxon>Betaproteobacteria</taxon>
        <taxon>Burkholderiales</taxon>
        <taxon>Oxalobacteraceae</taxon>
        <taxon>Noviherbaspirillum</taxon>
    </lineage>
</organism>
<feature type="domain" description="Pseudouridine synthase I TruA alpha/beta" evidence="8">
    <location>
        <begin position="148"/>
        <end position="250"/>
    </location>
</feature>
<protein>
    <recommendedName>
        <fullName evidence="4">tRNA pseudouridine synthase A</fullName>
        <ecNumber evidence="4">5.4.99.12</ecNumber>
    </recommendedName>
    <alternativeName>
        <fullName evidence="4">tRNA pseudouridine(38-40) synthase</fullName>
    </alternativeName>
    <alternativeName>
        <fullName evidence="4">tRNA pseudouridylate synthase I</fullName>
    </alternativeName>
    <alternativeName>
        <fullName evidence="4">tRNA-uridine isomerase I</fullName>
    </alternativeName>
</protein>
<keyword evidence="10" id="KW-1185">Reference proteome</keyword>
<dbReference type="PIRSF" id="PIRSF001430">
    <property type="entry name" value="tRNA_psdUrid_synth"/>
    <property type="match status" value="1"/>
</dbReference>
<dbReference type="EMBL" id="QYUQ01000002">
    <property type="protein sequence ID" value="RJG00755.1"/>
    <property type="molecule type" value="Genomic_DNA"/>
</dbReference>
<dbReference type="Gene3D" id="3.30.70.660">
    <property type="entry name" value="Pseudouridine synthase I, catalytic domain, C-terminal subdomain"/>
    <property type="match status" value="1"/>
</dbReference>
<dbReference type="InterPro" id="IPR001406">
    <property type="entry name" value="PsdUridine_synth_TruA"/>
</dbReference>
<evidence type="ECO:0000313" key="10">
    <source>
        <dbReference type="Proteomes" id="UP000266327"/>
    </source>
</evidence>
<dbReference type="NCBIfam" id="TIGR00071">
    <property type="entry name" value="hisT_truA"/>
    <property type="match status" value="1"/>
</dbReference>
<feature type="active site" description="Nucleophile" evidence="4 5">
    <location>
        <position position="52"/>
    </location>
</feature>
<sequence>MKRIALGIQYDGAPWHGWQTQPDGHTVQDRLEAALLKFARTPIDVTCAGRTDTGVHALEQVVHFDTDIAREAFSWVRGVNAFLPPSIAVRWACEVAPDGQGEQFHARFSAASRTYHYLLYNHATPSPLLAGKAGWAFRPLELAAMQEAARHLHGTHDFSAFRAAECQAKSPVRSMQRIEVARRGDLITFSLTANAFLHHMVRNIVGSLIAVGIGKYPPAWMREMLEGCDRSRVAPTFMPDGLYLARIDYDPKWGLPQEAAVPFWL</sequence>
<dbReference type="InterPro" id="IPR020094">
    <property type="entry name" value="TruA/RsuA/RluB/E/F_N"/>
</dbReference>
<comment type="subunit">
    <text evidence="4">Homodimer.</text>
</comment>
<evidence type="ECO:0000256" key="2">
    <source>
        <dbReference type="ARBA" id="ARBA00022694"/>
    </source>
</evidence>
<reference evidence="10" key="1">
    <citation type="submission" date="2018-09" db="EMBL/GenBank/DDBJ databases">
        <authorList>
            <person name="Zhu H."/>
        </authorList>
    </citation>
    <scope>NUCLEOTIDE SEQUENCE [LARGE SCALE GENOMIC DNA]</scope>
    <source>
        <strain evidence="10">K1S02-23</strain>
    </source>
</reference>
<dbReference type="CDD" id="cd02570">
    <property type="entry name" value="PseudoU_synth_EcTruA"/>
    <property type="match status" value="1"/>
</dbReference>
<dbReference type="GO" id="GO:0031119">
    <property type="term" value="P:tRNA pseudouridine synthesis"/>
    <property type="evidence" value="ECO:0007669"/>
    <property type="project" value="UniProtKB-UniRule"/>
</dbReference>
<proteinExistence type="inferred from homology"/>
<gene>
    <name evidence="4 9" type="primary">truA</name>
    <name evidence="9" type="ORF">D3878_03440</name>
</gene>
<dbReference type="GO" id="GO:0003723">
    <property type="term" value="F:RNA binding"/>
    <property type="evidence" value="ECO:0007669"/>
    <property type="project" value="InterPro"/>
</dbReference>
<dbReference type="Pfam" id="PF01416">
    <property type="entry name" value="PseudoU_synth_1"/>
    <property type="match status" value="2"/>
</dbReference>
<comment type="catalytic activity">
    <reaction evidence="4 7">
        <text>uridine(38/39/40) in tRNA = pseudouridine(38/39/40) in tRNA</text>
        <dbReference type="Rhea" id="RHEA:22376"/>
        <dbReference type="Rhea" id="RHEA-COMP:10085"/>
        <dbReference type="Rhea" id="RHEA-COMP:10087"/>
        <dbReference type="ChEBI" id="CHEBI:65314"/>
        <dbReference type="ChEBI" id="CHEBI:65315"/>
        <dbReference type="EC" id="5.4.99.12"/>
    </reaction>
</comment>
<evidence type="ECO:0000256" key="3">
    <source>
        <dbReference type="ARBA" id="ARBA00023235"/>
    </source>
</evidence>
<name>A0A3A3FZF7_9BURK</name>
<comment type="similarity">
    <text evidence="1 4 7">Belongs to the tRNA pseudouridine synthase TruA family.</text>
</comment>
<comment type="caution">
    <text evidence="9">The sequence shown here is derived from an EMBL/GenBank/DDBJ whole genome shotgun (WGS) entry which is preliminary data.</text>
</comment>
<dbReference type="HAMAP" id="MF_00171">
    <property type="entry name" value="TruA"/>
    <property type="match status" value="1"/>
</dbReference>
<evidence type="ECO:0000313" key="9">
    <source>
        <dbReference type="EMBL" id="RJG00755.1"/>
    </source>
</evidence>
<dbReference type="InterPro" id="IPR020103">
    <property type="entry name" value="PsdUridine_synth_cat_dom_sf"/>
</dbReference>
<dbReference type="AlphaFoldDB" id="A0A3A3FZF7"/>
<dbReference type="OrthoDB" id="9811823at2"/>